<reference evidence="2 3" key="1">
    <citation type="submission" date="2024-02" db="EMBL/GenBank/DDBJ databases">
        <authorList>
            <person name="Chen Y."/>
            <person name="Shah S."/>
            <person name="Dougan E. K."/>
            <person name="Thang M."/>
            <person name="Chan C."/>
        </authorList>
    </citation>
    <scope>NUCLEOTIDE SEQUENCE [LARGE SCALE GENOMIC DNA]</scope>
</reference>
<keyword evidence="3" id="KW-1185">Reference proteome</keyword>
<feature type="compositionally biased region" description="Basic residues" evidence="1">
    <location>
        <begin position="283"/>
        <end position="292"/>
    </location>
</feature>
<dbReference type="EMBL" id="CAXAMM010041993">
    <property type="protein sequence ID" value="CAK9102280.1"/>
    <property type="molecule type" value="Genomic_DNA"/>
</dbReference>
<feature type="non-terminal residue" evidence="2">
    <location>
        <position position="1"/>
    </location>
</feature>
<accession>A0ABP0RS35</accession>
<feature type="region of interest" description="Disordered" evidence="1">
    <location>
        <begin position="276"/>
        <end position="300"/>
    </location>
</feature>
<organism evidence="2 3">
    <name type="scientific">Durusdinium trenchii</name>
    <dbReference type="NCBI Taxonomy" id="1381693"/>
    <lineage>
        <taxon>Eukaryota</taxon>
        <taxon>Sar</taxon>
        <taxon>Alveolata</taxon>
        <taxon>Dinophyceae</taxon>
        <taxon>Suessiales</taxon>
        <taxon>Symbiodiniaceae</taxon>
        <taxon>Durusdinium</taxon>
    </lineage>
</organism>
<evidence type="ECO:0000256" key="1">
    <source>
        <dbReference type="SAM" id="MobiDB-lite"/>
    </source>
</evidence>
<sequence length="489" mass="54118">ASFRSWSFRATDAAKAILAKAESELQFLMDEAGVSEEIQGKVYKCGFTSVRIYAGLDDTKEAVRKGLAKELPLDYEASADNRVAMALLLSVWETCRTQLTVQTRVVPTTEYAAMRQAIENIHGALRDKESPSKSLVAQKLEQIEDNAPHVEDLRDVTSLEDSQVGAYETVIDPASTFLRIKPGKTIASPPANAEQLRLRHRRIGLTWEMLRTKHLARPWLPERCLDGFRKLSDHILDLNAALSAACSAPELYTMHFIGPMSFATFASAGGDALDTQEIDSRRRPYGKGRGKGGKGPAAPPIKRAIKKHSRTNDGQLICFAFNKASGCSKKSCSYAQRCLGKHPYPDSSRMESSVVEAEEWKWENSWMQTQVPMKMKTVNPSWALGFGAMDRRDFNAHGASDTPSLGFLEALGTELEKKLQSFCDVRLLAMKLAAGKVNDCPFPRAAVEDGRQLVFVALEMAGAKLDVRTRAPDQPFCLGAIEELLKNFR</sequence>
<dbReference type="Proteomes" id="UP001642464">
    <property type="component" value="Unassembled WGS sequence"/>
</dbReference>
<name>A0ABP0RS35_9DINO</name>
<gene>
    <name evidence="2" type="ORF">SCF082_LOCUS47808</name>
</gene>
<evidence type="ECO:0000313" key="2">
    <source>
        <dbReference type="EMBL" id="CAK9102280.1"/>
    </source>
</evidence>
<proteinExistence type="predicted"/>
<protein>
    <submittedName>
        <fullName evidence="2">Chloroplastic</fullName>
    </submittedName>
</protein>
<evidence type="ECO:0000313" key="3">
    <source>
        <dbReference type="Proteomes" id="UP001642464"/>
    </source>
</evidence>
<comment type="caution">
    <text evidence="2">The sequence shown here is derived from an EMBL/GenBank/DDBJ whole genome shotgun (WGS) entry which is preliminary data.</text>
</comment>